<dbReference type="Gene3D" id="3.10.450.50">
    <property type="match status" value="1"/>
</dbReference>
<dbReference type="InterPro" id="IPR037401">
    <property type="entry name" value="SnoaL-like"/>
</dbReference>
<sequence>MTTNQPLSGSVPSASAGGTPMSSDTVIEEGLSLLDAWAEAFNTREPARVAALYAEDAFLHGTSQARLRVGMAEIRAYFRGTATVEFGERHFVGLSDGNLLSVGNYRFSRTQDDGREIGAPARFTFLFQRREGVWKILHHHSSAEPS</sequence>
<accession>A0A1H1KGD0</accession>
<organism evidence="3 4">
    <name type="scientific">Paraburkholderia tuberum</name>
    <dbReference type="NCBI Taxonomy" id="157910"/>
    <lineage>
        <taxon>Bacteria</taxon>
        <taxon>Pseudomonadati</taxon>
        <taxon>Pseudomonadota</taxon>
        <taxon>Betaproteobacteria</taxon>
        <taxon>Burkholderiales</taxon>
        <taxon>Burkholderiaceae</taxon>
        <taxon>Paraburkholderia</taxon>
    </lineage>
</organism>
<dbReference type="InterPro" id="IPR032710">
    <property type="entry name" value="NTF2-like_dom_sf"/>
</dbReference>
<dbReference type="AlphaFoldDB" id="A0A1H1KGD0"/>
<dbReference type="SUPFAM" id="SSF54427">
    <property type="entry name" value="NTF2-like"/>
    <property type="match status" value="1"/>
</dbReference>
<dbReference type="EMBL" id="FNKX01000004">
    <property type="protein sequence ID" value="SDR61381.1"/>
    <property type="molecule type" value="Genomic_DNA"/>
</dbReference>
<dbReference type="Pfam" id="PF13474">
    <property type="entry name" value="SnoaL_3"/>
    <property type="match status" value="1"/>
</dbReference>
<keyword evidence="4" id="KW-1185">Reference proteome</keyword>
<reference evidence="4" key="1">
    <citation type="submission" date="2016-10" db="EMBL/GenBank/DDBJ databases">
        <authorList>
            <person name="Varghese N."/>
            <person name="Submissions S."/>
        </authorList>
    </citation>
    <scope>NUCLEOTIDE SEQUENCE [LARGE SCALE GENOMIC DNA]</scope>
    <source>
        <strain evidence="4">DUS833</strain>
    </source>
</reference>
<dbReference type="Proteomes" id="UP000199365">
    <property type="component" value="Unassembled WGS sequence"/>
</dbReference>
<gene>
    <name evidence="3" type="ORF">SAMN05445850_7719</name>
</gene>
<name>A0A1H1KGD0_9BURK</name>
<protein>
    <recommendedName>
        <fullName evidence="2">SnoaL-like domain-containing protein</fullName>
    </recommendedName>
</protein>
<evidence type="ECO:0000313" key="3">
    <source>
        <dbReference type="EMBL" id="SDR61381.1"/>
    </source>
</evidence>
<dbReference type="STRING" id="157910.SAMN05445850_7719"/>
<feature type="region of interest" description="Disordered" evidence="1">
    <location>
        <begin position="1"/>
        <end position="23"/>
    </location>
</feature>
<evidence type="ECO:0000256" key="1">
    <source>
        <dbReference type="SAM" id="MobiDB-lite"/>
    </source>
</evidence>
<feature type="domain" description="SnoaL-like" evidence="2">
    <location>
        <begin position="32"/>
        <end position="143"/>
    </location>
</feature>
<proteinExistence type="predicted"/>
<feature type="compositionally biased region" description="Polar residues" evidence="1">
    <location>
        <begin position="1"/>
        <end position="13"/>
    </location>
</feature>
<evidence type="ECO:0000259" key="2">
    <source>
        <dbReference type="Pfam" id="PF13474"/>
    </source>
</evidence>
<evidence type="ECO:0000313" key="4">
    <source>
        <dbReference type="Proteomes" id="UP000199365"/>
    </source>
</evidence>
<dbReference type="CDD" id="cd00531">
    <property type="entry name" value="NTF2_like"/>
    <property type="match status" value="1"/>
</dbReference>